<dbReference type="RefSeq" id="WP_105021857.1">
    <property type="nucleotide sequence ID" value="NZ_MSCM01000002.1"/>
</dbReference>
<dbReference type="Pfam" id="PF06114">
    <property type="entry name" value="Peptidase_M78"/>
    <property type="match status" value="1"/>
</dbReference>
<dbReference type="Proteomes" id="UP000239068">
    <property type="component" value="Unassembled WGS sequence"/>
</dbReference>
<sequence length="175" mass="20430">MMNNNQIEKITSEILINLNFLKVPVNVEKISSLLNVEIVRQNLQDDISGFLVRKNNKDVIGLNQSQHDVRQRFTIAHELGHFILHKDQPLFVDYYRGSKLFRSNQRGSNYIVEKQANFFAASLLMPKKLINSELKKLSEDMDYDSKVDVLSTKFKVSFQAMDFRLKYLGNYDYGF</sequence>
<evidence type="ECO:0000259" key="1">
    <source>
        <dbReference type="Pfam" id="PF06114"/>
    </source>
</evidence>
<dbReference type="PANTHER" id="PTHR43236">
    <property type="entry name" value="ANTITOXIN HIGA1"/>
    <property type="match status" value="1"/>
</dbReference>
<protein>
    <recommendedName>
        <fullName evidence="1">IrrE N-terminal-like domain-containing protein</fullName>
    </recommendedName>
</protein>
<evidence type="ECO:0000313" key="2">
    <source>
        <dbReference type="EMBL" id="PQJ76547.1"/>
    </source>
</evidence>
<dbReference type="PANTHER" id="PTHR43236:SF2">
    <property type="entry name" value="BLL0069 PROTEIN"/>
    <property type="match status" value="1"/>
</dbReference>
<feature type="domain" description="IrrE N-terminal-like" evidence="1">
    <location>
        <begin position="35"/>
        <end position="166"/>
    </location>
</feature>
<evidence type="ECO:0000313" key="3">
    <source>
        <dbReference type="Proteomes" id="UP000239068"/>
    </source>
</evidence>
<organism evidence="2 3">
    <name type="scientific">Polaribacter glomeratus</name>
    <dbReference type="NCBI Taxonomy" id="102"/>
    <lineage>
        <taxon>Bacteria</taxon>
        <taxon>Pseudomonadati</taxon>
        <taxon>Bacteroidota</taxon>
        <taxon>Flavobacteriia</taxon>
        <taxon>Flavobacteriales</taxon>
        <taxon>Flavobacteriaceae</taxon>
    </lineage>
</organism>
<dbReference type="EMBL" id="MSCM01000002">
    <property type="protein sequence ID" value="PQJ76547.1"/>
    <property type="molecule type" value="Genomic_DNA"/>
</dbReference>
<keyword evidence="3" id="KW-1185">Reference proteome</keyword>
<dbReference type="OrthoDB" id="9794834at2"/>
<accession>A0A2S7WG21</accession>
<gene>
    <name evidence="2" type="ORF">BTO16_11630</name>
</gene>
<name>A0A2S7WG21_9FLAO</name>
<proteinExistence type="predicted"/>
<dbReference type="Gene3D" id="1.10.10.2910">
    <property type="match status" value="1"/>
</dbReference>
<dbReference type="InterPro" id="IPR052345">
    <property type="entry name" value="Rad_response_metalloprotease"/>
</dbReference>
<dbReference type="AlphaFoldDB" id="A0A2S7WG21"/>
<comment type="caution">
    <text evidence="2">The sequence shown here is derived from an EMBL/GenBank/DDBJ whole genome shotgun (WGS) entry which is preliminary data.</text>
</comment>
<reference evidence="2 3" key="1">
    <citation type="submission" date="2016-12" db="EMBL/GenBank/DDBJ databases">
        <title>Trade-off between light-utilization and light-protection in marine flavobacteria.</title>
        <authorList>
            <person name="Kumagai Y."/>
            <person name="Yoshizawa S."/>
            <person name="Kogure K."/>
            <person name="Iwasaki W."/>
        </authorList>
    </citation>
    <scope>NUCLEOTIDE SEQUENCE [LARGE SCALE GENOMIC DNA]</scope>
    <source>
        <strain evidence="2 3">ATCC 43844</strain>
    </source>
</reference>
<dbReference type="InterPro" id="IPR010359">
    <property type="entry name" value="IrrE_HExxH"/>
</dbReference>